<name>X0XVI8_9ZZZZ</name>
<reference evidence="1" key="1">
    <citation type="journal article" date="2014" name="Front. Microbiol.">
        <title>High frequency of phylogenetically diverse reductive dehalogenase-homologous genes in deep subseafloor sedimentary metagenomes.</title>
        <authorList>
            <person name="Kawai M."/>
            <person name="Futagami T."/>
            <person name="Toyoda A."/>
            <person name="Takaki Y."/>
            <person name="Nishi S."/>
            <person name="Hori S."/>
            <person name="Arai W."/>
            <person name="Tsubouchi T."/>
            <person name="Morono Y."/>
            <person name="Uchiyama I."/>
            <person name="Ito T."/>
            <person name="Fujiyama A."/>
            <person name="Inagaki F."/>
            <person name="Takami H."/>
        </authorList>
    </citation>
    <scope>NUCLEOTIDE SEQUENCE</scope>
    <source>
        <strain evidence="1">Expedition CK06-06</strain>
    </source>
</reference>
<organism evidence="1">
    <name type="scientific">marine sediment metagenome</name>
    <dbReference type="NCBI Taxonomy" id="412755"/>
    <lineage>
        <taxon>unclassified sequences</taxon>
        <taxon>metagenomes</taxon>
        <taxon>ecological metagenomes</taxon>
    </lineage>
</organism>
<dbReference type="EMBL" id="BARS01048971">
    <property type="protein sequence ID" value="GAG28811.1"/>
    <property type="molecule type" value="Genomic_DNA"/>
</dbReference>
<sequence>AKAKGLKRPWLPGQNDYRTFCMSDETERVCQKLEEITNI</sequence>
<proteinExistence type="predicted"/>
<comment type="caution">
    <text evidence="1">The sequence shown here is derived from an EMBL/GenBank/DDBJ whole genome shotgun (WGS) entry which is preliminary data.</text>
</comment>
<feature type="non-terminal residue" evidence="1">
    <location>
        <position position="1"/>
    </location>
</feature>
<evidence type="ECO:0000313" key="1">
    <source>
        <dbReference type="EMBL" id="GAG28811.1"/>
    </source>
</evidence>
<protein>
    <submittedName>
        <fullName evidence="1">Uncharacterized protein</fullName>
    </submittedName>
</protein>
<accession>X0XVI8</accession>
<gene>
    <name evidence="1" type="ORF">S01H1_73301</name>
</gene>
<dbReference type="AlphaFoldDB" id="X0XVI8"/>